<dbReference type="GO" id="GO:0008091">
    <property type="term" value="C:spectrin"/>
    <property type="evidence" value="ECO:0007669"/>
    <property type="project" value="InterPro"/>
</dbReference>
<evidence type="ECO:0000256" key="13">
    <source>
        <dbReference type="ARBA" id="ARBA00023180"/>
    </source>
</evidence>
<evidence type="ECO:0000256" key="15">
    <source>
        <dbReference type="ARBA" id="ARBA00023212"/>
    </source>
</evidence>
<dbReference type="FunFam" id="1.20.58.60:FF:000011">
    <property type="entry name" value="Spectrin beta chain"/>
    <property type="match status" value="1"/>
</dbReference>
<dbReference type="Pfam" id="PF00307">
    <property type="entry name" value="CH"/>
    <property type="match status" value="2"/>
</dbReference>
<comment type="similarity">
    <text evidence="4 18">Belongs to the spectrin family.</text>
</comment>
<evidence type="ECO:0000256" key="20">
    <source>
        <dbReference type="SAM" id="MobiDB-lite"/>
    </source>
</evidence>
<dbReference type="SMART" id="SM00033">
    <property type="entry name" value="CH"/>
    <property type="match status" value="2"/>
</dbReference>
<evidence type="ECO:0000256" key="16">
    <source>
        <dbReference type="ARBA" id="ARBA00037833"/>
    </source>
</evidence>
<keyword evidence="14 18" id="KW-0009">Actin-binding</keyword>
<comment type="function">
    <text evidence="17">Fodrin, which seems to be involved in secretion, interacts with calmodulin in a calcium-dependent manner and is thus candidate for the calcium-dependent movement of the cytoskeleton at the membrane. Plays a critical role in central nervous system development and function.</text>
</comment>
<keyword evidence="13" id="KW-0325">Glycoprotein</keyword>
<keyword evidence="8" id="KW-0597">Phosphoprotein</keyword>
<dbReference type="FunFam" id="1.20.58.60:FF:000105">
    <property type="entry name" value="Spectrin beta chain"/>
    <property type="match status" value="1"/>
</dbReference>
<feature type="domain" description="Calponin-homology (CH)" evidence="21">
    <location>
        <begin position="173"/>
        <end position="278"/>
    </location>
</feature>
<dbReference type="Gene3D" id="1.10.418.10">
    <property type="entry name" value="Calponin-like domain"/>
    <property type="match status" value="2"/>
</dbReference>
<evidence type="ECO:0000256" key="19">
    <source>
        <dbReference type="SAM" id="Coils"/>
    </source>
</evidence>
<dbReference type="SUPFAM" id="SSF50729">
    <property type="entry name" value="PH domain-like"/>
    <property type="match status" value="1"/>
</dbReference>
<evidence type="ECO:0000256" key="8">
    <source>
        <dbReference type="ARBA" id="ARBA00022553"/>
    </source>
</evidence>
<keyword evidence="9" id="KW-0677">Repeat</keyword>
<dbReference type="GO" id="GO:0021556">
    <property type="term" value="P:central nervous system formation"/>
    <property type="evidence" value="ECO:0007669"/>
    <property type="project" value="UniProtKB-ARBA"/>
</dbReference>
<dbReference type="FunFam" id="1.10.418.10:FF:000004">
    <property type="entry name" value="Spectrin beta chain"/>
    <property type="match status" value="1"/>
</dbReference>
<reference evidence="22" key="2">
    <citation type="submission" date="2025-09" db="UniProtKB">
        <authorList>
            <consortium name="Ensembl"/>
        </authorList>
    </citation>
    <scope>IDENTIFICATION</scope>
</reference>
<dbReference type="FunFam" id="1.20.58.60:FF:000059">
    <property type="entry name" value="Spectrin beta chain"/>
    <property type="match status" value="1"/>
</dbReference>
<dbReference type="FunFam" id="1.20.58.60:FF:000018">
    <property type="entry name" value="Spectrin beta chain"/>
    <property type="match status" value="1"/>
</dbReference>
<dbReference type="SUPFAM" id="SSF46966">
    <property type="entry name" value="Spectrin repeat"/>
    <property type="match status" value="14"/>
</dbReference>
<keyword evidence="23" id="KW-1185">Reference proteome</keyword>
<evidence type="ECO:0000256" key="9">
    <source>
        <dbReference type="ARBA" id="ARBA00022737"/>
    </source>
</evidence>
<evidence type="ECO:0000313" key="23">
    <source>
        <dbReference type="Proteomes" id="UP000694559"/>
    </source>
</evidence>
<dbReference type="FunFam" id="1.20.58.60:FF:000033">
    <property type="entry name" value="Spectrin beta chain"/>
    <property type="match status" value="1"/>
</dbReference>
<dbReference type="InterPro" id="IPR036872">
    <property type="entry name" value="CH_dom_sf"/>
</dbReference>
<evidence type="ECO:0000313" key="22">
    <source>
        <dbReference type="Ensembl" id="ENSNNAP00000013181.1"/>
    </source>
</evidence>
<evidence type="ECO:0000256" key="5">
    <source>
        <dbReference type="ARBA" id="ARBA00022467"/>
    </source>
</evidence>
<evidence type="ECO:0000256" key="11">
    <source>
        <dbReference type="ARBA" id="ARBA00022990"/>
    </source>
</evidence>
<gene>
    <name evidence="22" type="primary">SPTBN1</name>
</gene>
<feature type="coiled-coil region" evidence="19">
    <location>
        <begin position="457"/>
        <end position="491"/>
    </location>
</feature>
<reference evidence="22" key="1">
    <citation type="submission" date="2025-08" db="UniProtKB">
        <authorList>
            <consortium name="Ensembl"/>
        </authorList>
    </citation>
    <scope>IDENTIFICATION</scope>
</reference>
<dbReference type="Pfam" id="PF15410">
    <property type="entry name" value="PH_9"/>
    <property type="match status" value="1"/>
</dbReference>
<keyword evidence="19" id="KW-0175">Coiled coil</keyword>
<dbReference type="InterPro" id="IPR001589">
    <property type="entry name" value="Actinin_actin-bd_CS"/>
</dbReference>
<dbReference type="CDD" id="cd21316">
    <property type="entry name" value="CH_SPTBN1_rpt1"/>
    <property type="match status" value="1"/>
</dbReference>
<dbReference type="InterPro" id="IPR016343">
    <property type="entry name" value="Spectrin_bsu"/>
</dbReference>
<dbReference type="InterPro" id="IPR041681">
    <property type="entry name" value="PH_9"/>
</dbReference>
<dbReference type="GO" id="GO:0005200">
    <property type="term" value="F:structural constituent of cytoskeleton"/>
    <property type="evidence" value="ECO:0007669"/>
    <property type="project" value="UniProtKB-UniRule"/>
</dbReference>
<dbReference type="Gene3D" id="1.20.58.60">
    <property type="match status" value="13"/>
</dbReference>
<protein>
    <recommendedName>
        <fullName evidence="18">Spectrin beta chain</fullName>
    </recommendedName>
</protein>
<dbReference type="InterPro" id="IPR001715">
    <property type="entry name" value="CH_dom"/>
</dbReference>
<proteinExistence type="inferred from homology"/>
<dbReference type="CDD" id="cd10571">
    <property type="entry name" value="PH_beta_spectrin"/>
    <property type="match status" value="1"/>
</dbReference>
<evidence type="ECO:0000256" key="1">
    <source>
        <dbReference type="ARBA" id="ARBA00004245"/>
    </source>
</evidence>
<keyword evidence="12" id="KW-0472">Membrane</keyword>
<keyword evidence="5 18" id="KW-0117">Actin capping</keyword>
<evidence type="ECO:0000256" key="4">
    <source>
        <dbReference type="ARBA" id="ARBA00006826"/>
    </source>
</evidence>
<dbReference type="InterPro" id="IPR002017">
    <property type="entry name" value="Spectrin_repeat"/>
</dbReference>
<dbReference type="FunFam" id="1.20.58.60:FF:000153">
    <property type="entry name" value="Spectrin beta chain"/>
    <property type="match status" value="1"/>
</dbReference>
<dbReference type="OrthoDB" id="5865767at2759"/>
<dbReference type="FunFam" id="1.20.58.60:FF:000099">
    <property type="entry name" value="Spectrin beta chain"/>
    <property type="match status" value="1"/>
</dbReference>
<dbReference type="GO" id="GO:0051693">
    <property type="term" value="P:actin filament capping"/>
    <property type="evidence" value="ECO:0007669"/>
    <property type="project" value="UniProtKB-UniRule"/>
</dbReference>
<dbReference type="PRINTS" id="PR00683">
    <property type="entry name" value="SPECTRINPH"/>
</dbReference>
<organism evidence="22 23">
    <name type="scientific">Naja naja</name>
    <name type="common">Indian cobra</name>
    <dbReference type="NCBI Taxonomy" id="35670"/>
    <lineage>
        <taxon>Eukaryota</taxon>
        <taxon>Metazoa</taxon>
        <taxon>Chordata</taxon>
        <taxon>Craniata</taxon>
        <taxon>Vertebrata</taxon>
        <taxon>Euteleostomi</taxon>
        <taxon>Lepidosauria</taxon>
        <taxon>Squamata</taxon>
        <taxon>Bifurcata</taxon>
        <taxon>Unidentata</taxon>
        <taxon>Episquamata</taxon>
        <taxon>Toxicofera</taxon>
        <taxon>Serpentes</taxon>
        <taxon>Colubroidea</taxon>
        <taxon>Elapidae</taxon>
        <taxon>Elapinae</taxon>
        <taxon>Naja</taxon>
    </lineage>
</organism>
<dbReference type="FunFam" id="1.20.58.60:FF:000019">
    <property type="entry name" value="Spectrin beta chain"/>
    <property type="match status" value="1"/>
</dbReference>
<dbReference type="FunFam" id="1.20.58.60:FF:000158">
    <property type="entry name" value="Spectrin beta chain"/>
    <property type="match status" value="1"/>
</dbReference>
<name>A0A8C7DY32_NAJNA</name>
<keyword evidence="7 18" id="KW-0963">Cytoplasm</keyword>
<evidence type="ECO:0000256" key="3">
    <source>
        <dbReference type="ARBA" id="ARBA00004514"/>
    </source>
</evidence>
<dbReference type="GO" id="GO:0005516">
    <property type="term" value="F:calmodulin binding"/>
    <property type="evidence" value="ECO:0007669"/>
    <property type="project" value="UniProtKB-KW"/>
</dbReference>
<dbReference type="FunFam" id="1.20.58.60:FF:000028">
    <property type="entry name" value="Spectrin beta chain"/>
    <property type="match status" value="1"/>
</dbReference>
<dbReference type="PROSITE" id="PS00020">
    <property type="entry name" value="ACTININ_2"/>
    <property type="match status" value="1"/>
</dbReference>
<dbReference type="GO" id="GO:0031430">
    <property type="term" value="C:M band"/>
    <property type="evidence" value="ECO:0007669"/>
    <property type="project" value="UniProtKB-SubCell"/>
</dbReference>
<dbReference type="Pfam" id="PF00435">
    <property type="entry name" value="Spectrin"/>
    <property type="match status" value="16"/>
</dbReference>
<feature type="coiled-coil region" evidence="19">
    <location>
        <begin position="991"/>
        <end position="1032"/>
    </location>
</feature>
<dbReference type="FunFam" id="1.10.418.10:FF:000003">
    <property type="entry name" value="Spectrin beta chain"/>
    <property type="match status" value="1"/>
</dbReference>
<keyword evidence="6" id="KW-1003">Cell membrane</keyword>
<dbReference type="Ensembl" id="ENSNNAT00000013796.1">
    <property type="protein sequence ID" value="ENSNNAP00000013181.1"/>
    <property type="gene ID" value="ENSNNAG00000003427.1"/>
</dbReference>
<feature type="region of interest" description="Disordered" evidence="20">
    <location>
        <begin position="2052"/>
        <end position="2102"/>
    </location>
</feature>
<dbReference type="CDD" id="cd21248">
    <property type="entry name" value="CH_SPTB_like_rpt2"/>
    <property type="match status" value="1"/>
</dbReference>
<dbReference type="GO" id="GO:0003779">
    <property type="term" value="F:actin binding"/>
    <property type="evidence" value="ECO:0007669"/>
    <property type="project" value="UniProtKB-KW"/>
</dbReference>
<sequence length="2210" mass="257558">MTTTVATDYDNIEIQQQYSDVNNRWDVDEWDNENSSARLFERSRIKALADEREAVQKKTFTKWVNSHLARVSCRITDLYTDLRDGRMLIKLLEVLSGERLPKPTKGRMRIHCLENVDKALQFLKEQRVHLENMGSHDIVDGNHRLTLGLIWTIILRFQIQDISVETEDNKEKKSAKDALLLWCQMKTAGYPNVNIHNFTTSWRDGMAFNALIHKHRPDLIDFDKLKKSNAHYNLQNAFNLAEQHLGLTKLLDPEDISVDHPDEKSIITYVVTYYHYFSKMKALAVEGKRIGKVLDNAIETEKMIEKYESLASDLLEWIEQTIIILNNRKFANSLIGVQQQLQAFNTYRTVEKPPKFTEKGNLEVLLFTIQSKMRANNQKVYMPREGKLISDINKAWERLEKAEHERELALRNELIRQEKLEQLARRFDRKAAMRETWLSENQRLVSQDNFGFDLPAVEAATKKHEAIETDIAAYEERVQAVVAVARELEAENYHDIKRITARKDNVIRLWEYLLELLRARRQRLEMNLGLQKIFQEMLYIMDWMDEMKVLLVSQDYGKHLLGVEDLLQKHALVEADIAIQAERVRGVNASAQKFATDGEGYKPCDPQVIRDRVAHMEFCYQELCQLSALRRARLEESRRLWKFFWEMAEEEGWIREKEQILSSDDYGKDLTSIVRLLSKHKAFEDEMSGRSGHFQQAVKEGEDMIAENHFGSEKIRERISDIQNQWANLEQLSSIRKKRLEEASLLHQFQADADDIDAWMLDILKIVSSNDVGHDEYSTQSLVKKHKDVAEEIASYRSIIDSLHEQAKALPQEYAESVDVQSRLSGIEERYKEVAELTRLRKQALQDTLALYKMFSEADACELWIDEKEQWLNNMEIPEKLEDLEVIQHRFESLEPEMNSQASRVAVVNQIARQLIHNGHPNEKEIKAQQDKLNTRWSQFRELVDIKKDALISALSIQNYHLECNETKSWIREKTKVIESTQELGNDLAGVIALQRKLTGMERDLVAIEAKLTDLQKEAEKLESEHPDQARAILSRLAEINDVWEEMKTTLKNREESLGEASKLQQFLRDLDDFQSWLSRTQTAIASEDMPNTLMEAEKLLTQHENIKNEINNYEEDYQKMRDIGEMVTQGQTDAQYMFLHQRLQALDTGWNELHKMWENRQNLLSQSHAYQLFLRDTKQAEAFLNNQEYVLAHTEMPTTLEGAEAAIKKQEDFMTTMDANEEKINAVVETGRRLVSDGNINSDKIQEKVDSIDDRHKKNREVASELLMRLKDNRDLQKFLQDCQELSLWINEKMLTAQDMSYDEARNLHSKWLKHQAFMAELGSNKEWLDKIQKEGMQLIAEKPETEAIVKEKLTSLHQMWQVLESTTQTKAQRLFDANKAELFTQSCADLDKWLNGLESQIQSDDYGKDLTSVNILLKKQQMLENQMDVRKKEVEELQSQAQALSQEGKSTDEVDGKRYTVEKKFTELLEPLNERKAHLLASKEIHQFNRDVEDEIVIVGWERMPIATSTDHGHNLQTVQLLIKKNQTLQKEIHGHQPRIDDIFERSQNILTDSSLNAEAIQQRLADLQQLWNLLIEETEKRHKRLEESHKAQQYYFDAAEAEAWMSEQELYMMSEEKAKVRNLFFIFCLHSERISMRQSKVDKLYAGLKDLAEERRGKLDERHRLFQLNREVDDLEQWIAEREVVAGSHELGQDYEHVTMLQERFREFARDTGNIGQERVDTVNRMADELINSGHSDAATIAEWKDGLNEAWADLLELIDTRTQILAASYELHKFYHDAKEIFGRIQDKHKKLPEELGRDQNTVETLQRMHTTFEHDIQALGTQVRQLQEDAARLQSAYAGDKADDIQKRENEVLEAWKALLDACEGRRVRLVDTGDKFRFFSMVRDLMLWMEDVIRQIEAQEKPRDVSSVELLMNNHQGIKAEIDARNDSFTTCIELGKSLLARKHYASEEIKEKLLQLTEKRKEMIDKWEDRWEWLRLILEVHQFSRDASVAEAWLLGQEPYLSSREIGQSVDEVEKLIKRHEAFEKSAATWDERFSALERLTTVGHKTQIRSRETNEMVNGAADQRTSSKETSPVPSPTGDRKAKTSLQAQTAATLPAKTQEIASAQMEGFLNRKHEWESHSKKASNRSWHNVYCVINNQEMGFYKDAKAASSGIPYHSEIPVSLKEAVCEVAVEYKKKKHVFKLRWSLFQMHAQVNAEWPPLP</sequence>
<evidence type="ECO:0000256" key="6">
    <source>
        <dbReference type="ARBA" id="ARBA00022475"/>
    </source>
</evidence>
<evidence type="ECO:0000256" key="18">
    <source>
        <dbReference type="PIRNR" id="PIRNR002297"/>
    </source>
</evidence>
<dbReference type="FunFam" id="2.30.29.30:FF:000024">
    <property type="entry name" value="Spectrin beta chain"/>
    <property type="match status" value="1"/>
</dbReference>
<dbReference type="InterPro" id="IPR011993">
    <property type="entry name" value="PH-like_dom_sf"/>
</dbReference>
<feature type="domain" description="Calponin-homology (CH)" evidence="21">
    <location>
        <begin position="54"/>
        <end position="158"/>
    </location>
</feature>
<dbReference type="InterPro" id="IPR018159">
    <property type="entry name" value="Spectrin/alpha-actinin"/>
</dbReference>
<dbReference type="Gene3D" id="2.30.29.30">
    <property type="entry name" value="Pleckstrin-homology domain (PH domain)/Phosphotyrosine-binding domain (PTB)"/>
    <property type="match status" value="1"/>
</dbReference>
<dbReference type="Proteomes" id="UP000694559">
    <property type="component" value="Unplaced"/>
</dbReference>
<dbReference type="FunFam" id="1.20.58.60:FF:000083">
    <property type="entry name" value="Spectrin beta chain"/>
    <property type="match status" value="1"/>
</dbReference>
<feature type="coiled-coil region" evidence="19">
    <location>
        <begin position="1097"/>
        <end position="1124"/>
    </location>
</feature>
<evidence type="ECO:0000259" key="21">
    <source>
        <dbReference type="PROSITE" id="PS50021"/>
    </source>
</evidence>
<dbReference type="PROSITE" id="PS50021">
    <property type="entry name" value="CH"/>
    <property type="match status" value="2"/>
</dbReference>
<evidence type="ECO:0000256" key="10">
    <source>
        <dbReference type="ARBA" id="ARBA00022860"/>
    </source>
</evidence>
<dbReference type="SUPFAM" id="SSF47576">
    <property type="entry name" value="Calponin-homology domain, CH-domain"/>
    <property type="match status" value="1"/>
</dbReference>
<evidence type="ECO:0000256" key="2">
    <source>
        <dbReference type="ARBA" id="ARBA00004413"/>
    </source>
</evidence>
<dbReference type="CDD" id="cd00176">
    <property type="entry name" value="SPEC"/>
    <property type="match status" value="8"/>
</dbReference>
<dbReference type="SMART" id="SM00150">
    <property type="entry name" value="SPEC"/>
    <property type="match status" value="17"/>
</dbReference>
<keyword evidence="11" id="KW-0007">Acetylation</keyword>
<dbReference type="GO" id="GO:0005829">
    <property type="term" value="C:cytosol"/>
    <property type="evidence" value="ECO:0007669"/>
    <property type="project" value="UniProtKB-SubCell"/>
</dbReference>
<feature type="coiled-coil region" evidence="19">
    <location>
        <begin position="1422"/>
        <end position="1449"/>
    </location>
</feature>
<keyword evidence="15 18" id="KW-0206">Cytoskeleton</keyword>
<dbReference type="GeneTree" id="ENSGT00940000154864"/>
<dbReference type="GO" id="GO:0005886">
    <property type="term" value="C:plasma membrane"/>
    <property type="evidence" value="ECO:0007669"/>
    <property type="project" value="UniProtKB-SubCell"/>
</dbReference>
<evidence type="ECO:0000256" key="14">
    <source>
        <dbReference type="ARBA" id="ARBA00023203"/>
    </source>
</evidence>
<dbReference type="GO" id="GO:0072659">
    <property type="term" value="P:protein localization to plasma membrane"/>
    <property type="evidence" value="ECO:0007669"/>
    <property type="project" value="UniProtKB-ARBA"/>
</dbReference>
<evidence type="ECO:0000256" key="17">
    <source>
        <dbReference type="ARBA" id="ARBA00053223"/>
    </source>
</evidence>
<evidence type="ECO:0000256" key="12">
    <source>
        <dbReference type="ARBA" id="ARBA00023136"/>
    </source>
</evidence>
<dbReference type="GO" id="GO:0005634">
    <property type="term" value="C:nucleus"/>
    <property type="evidence" value="ECO:0007669"/>
    <property type="project" value="UniProtKB-ARBA"/>
</dbReference>
<dbReference type="GO" id="GO:0005543">
    <property type="term" value="F:phospholipid binding"/>
    <property type="evidence" value="ECO:0007669"/>
    <property type="project" value="InterPro"/>
</dbReference>
<accession>A0A8C7DY32</accession>
<dbReference type="PIRSF" id="PIRSF002297">
    <property type="entry name" value="Spectrin_beta_subunit"/>
    <property type="match status" value="1"/>
</dbReference>
<comment type="subcellular location">
    <subcellularLocation>
        <location evidence="2">Cell membrane</location>
        <topology evidence="2">Peripheral membrane protein</topology>
        <orientation evidence="2">Cytoplasmic side</orientation>
    </subcellularLocation>
    <subcellularLocation>
        <location evidence="1">Cytoplasm</location>
        <location evidence="1">Cytoskeleton</location>
    </subcellularLocation>
    <subcellularLocation>
        <location evidence="3">Cytoplasm</location>
        <location evidence="3">Cytosol</location>
    </subcellularLocation>
    <subcellularLocation>
        <location evidence="16">Cytoplasm</location>
        <location evidence="16">Myofibril</location>
        <location evidence="16">Sarcomere</location>
        <location evidence="16">M line</location>
    </subcellularLocation>
</comment>
<dbReference type="PROSITE" id="PS00019">
    <property type="entry name" value="ACTININ_1"/>
    <property type="match status" value="1"/>
</dbReference>
<dbReference type="PANTHER" id="PTHR11915">
    <property type="entry name" value="SPECTRIN/FILAMIN RELATED CYTOSKELETAL PROTEIN"/>
    <property type="match status" value="1"/>
</dbReference>
<dbReference type="InterPro" id="IPR001605">
    <property type="entry name" value="PH_dom-spectrin-type"/>
</dbReference>
<keyword evidence="10" id="KW-0112">Calmodulin-binding</keyword>
<evidence type="ECO:0000256" key="7">
    <source>
        <dbReference type="ARBA" id="ARBA00022490"/>
    </source>
</evidence>